<evidence type="ECO:0000313" key="9">
    <source>
        <dbReference type="Proteomes" id="UP001184150"/>
    </source>
</evidence>
<dbReference type="InterPro" id="IPR037066">
    <property type="entry name" value="Plug_dom_sf"/>
</dbReference>
<dbReference type="Pfam" id="PF07715">
    <property type="entry name" value="Plug"/>
    <property type="match status" value="1"/>
</dbReference>
<dbReference type="Pfam" id="PF00593">
    <property type="entry name" value="TonB_dep_Rec_b-barrel"/>
    <property type="match status" value="1"/>
</dbReference>
<keyword evidence="3" id="KW-0998">Cell outer membrane</keyword>
<dbReference type="PANTHER" id="PTHR40980">
    <property type="entry name" value="PLUG DOMAIN-CONTAINING PROTEIN"/>
    <property type="match status" value="1"/>
</dbReference>
<comment type="caution">
    <text evidence="8">The sequence shown here is derived from an EMBL/GenBank/DDBJ whole genome shotgun (WGS) entry which is preliminary data.</text>
</comment>
<dbReference type="Gene3D" id="2.40.170.20">
    <property type="entry name" value="TonB-dependent receptor, beta-barrel domain"/>
    <property type="match status" value="1"/>
</dbReference>
<dbReference type="PANTHER" id="PTHR40980:SF4">
    <property type="entry name" value="TONB-DEPENDENT RECEPTOR-LIKE BETA-BARREL DOMAIN-CONTAINING PROTEIN"/>
    <property type="match status" value="1"/>
</dbReference>
<dbReference type="InterPro" id="IPR012910">
    <property type="entry name" value="Plug_dom"/>
</dbReference>
<proteinExistence type="inferred from homology"/>
<dbReference type="Gene3D" id="2.170.130.10">
    <property type="entry name" value="TonB-dependent receptor, plug domain"/>
    <property type="match status" value="1"/>
</dbReference>
<comment type="similarity">
    <text evidence="4">Belongs to the TonB-dependent receptor family.</text>
</comment>
<evidence type="ECO:0000259" key="7">
    <source>
        <dbReference type="Pfam" id="PF07715"/>
    </source>
</evidence>
<keyword evidence="5" id="KW-0732">Signal</keyword>
<evidence type="ECO:0000256" key="1">
    <source>
        <dbReference type="ARBA" id="ARBA00004442"/>
    </source>
</evidence>
<organism evidence="8 9">
    <name type="scientific">Novosphingobium capsulatum</name>
    <dbReference type="NCBI Taxonomy" id="13688"/>
    <lineage>
        <taxon>Bacteria</taxon>
        <taxon>Pseudomonadati</taxon>
        <taxon>Pseudomonadota</taxon>
        <taxon>Alphaproteobacteria</taxon>
        <taxon>Sphingomonadales</taxon>
        <taxon>Sphingomonadaceae</taxon>
        <taxon>Novosphingobium</taxon>
    </lineage>
</organism>
<dbReference type="NCBIfam" id="TIGR01782">
    <property type="entry name" value="TonB-Xanth-Caul"/>
    <property type="match status" value="1"/>
</dbReference>
<evidence type="ECO:0000256" key="2">
    <source>
        <dbReference type="ARBA" id="ARBA00023136"/>
    </source>
</evidence>
<dbReference type="SUPFAM" id="SSF56935">
    <property type="entry name" value="Porins"/>
    <property type="match status" value="1"/>
</dbReference>
<evidence type="ECO:0000259" key="6">
    <source>
        <dbReference type="Pfam" id="PF00593"/>
    </source>
</evidence>
<dbReference type="EMBL" id="JAVDRD010000007">
    <property type="protein sequence ID" value="MDR6511935.1"/>
    <property type="molecule type" value="Genomic_DNA"/>
</dbReference>
<keyword evidence="8" id="KW-0675">Receptor</keyword>
<evidence type="ECO:0000256" key="5">
    <source>
        <dbReference type="SAM" id="SignalP"/>
    </source>
</evidence>
<feature type="chain" id="PRO_5046864664" evidence="5">
    <location>
        <begin position="28"/>
        <end position="846"/>
    </location>
</feature>
<evidence type="ECO:0000313" key="8">
    <source>
        <dbReference type="EMBL" id="MDR6511935.1"/>
    </source>
</evidence>
<evidence type="ECO:0000256" key="3">
    <source>
        <dbReference type="ARBA" id="ARBA00023237"/>
    </source>
</evidence>
<comment type="subcellular location">
    <subcellularLocation>
        <location evidence="1 4">Cell outer membrane</location>
    </subcellularLocation>
</comment>
<keyword evidence="2 4" id="KW-0472">Membrane</keyword>
<feature type="signal peptide" evidence="5">
    <location>
        <begin position="1"/>
        <end position="27"/>
    </location>
</feature>
<gene>
    <name evidence="8" type="ORF">J2792_002818</name>
</gene>
<dbReference type="Proteomes" id="UP001184150">
    <property type="component" value="Unassembled WGS sequence"/>
</dbReference>
<keyword evidence="9" id="KW-1185">Reference proteome</keyword>
<sequence>MIVMRLVPLVVSMAALAVSLLPGTAQAEAGSDDRSGGIVVTARLAKTARTEQQLAPNLVTIQSAETIAKYPDINAAEALSRMPGVALSIDTSEGRFVNIRGLDGNLDGATIGGVVLLNTQPGGTYFNSAARAVEFDTVPIGAVDRITVIKTGLPDHDAEGIGGTVELTPRTAVGLSHLFADVMVAGGVETFKDNPFYRDEIVVGGPIDKAHTLSFMLTQYLHNDRRAFHDIEAGYIDGQPAVPDKAFGGLELRNYDYHRQRFGYSGEFDYVPADGQRYYLRASYAGYNEHVYRNRFEIDFDGNAAVNPANANGLMDTATAVKTLRDEDETHKNLVVQLGGDNHWGKAHVEYWGAYSRASYDKHFDYNSTFANPNGYTIAYDNTTNPNYPSYSVASGNGLLDPSLYALASITNAAEHDRDQEWSGAASIGLPVGVADNDEVKFGAKLRFRHKVANPFTGKYGYPGSLTLAQGAAGGAITNFYGSYNIMPKISGAPLRTIFDQSGTSLTLNTGGFFDDDEDVTAGFIQYKGDLGQLGVLAGLRFEHTSATYRGIGAIVSGTGAAATTTTGPISTAHRYDNVFPTVQLRYAFRPTLLLRATYSTGFARPGFYQTQQNTSVDTGAQTASTGNPNLLPTYSHNFDLALEYYLPDAGIVSLGVFDKEMLDYIVTRGGPVTNYAGTGNTYVVQSYQNARHAHARGIEANFVDHFRGLPGLLGGLGVDANLTYVDSGVAVRADQPSVALPGAFAWSWNAAVFWEKGKTKLRLASQFESSVLFGVGGSRATDVFQDSRTTLDFNGSYEVTDRVQVFCNAKNLTNAPLRFYEGTPSRPIQREYYDVTLESGVKLKF</sequence>
<name>A0ABU1MNL3_9SPHN</name>
<dbReference type="InterPro" id="IPR000531">
    <property type="entry name" value="Beta-barrel_TonB"/>
</dbReference>
<feature type="domain" description="TonB-dependent receptor-like beta-barrel" evidence="6">
    <location>
        <begin position="384"/>
        <end position="813"/>
    </location>
</feature>
<reference evidence="8 9" key="1">
    <citation type="submission" date="2023-07" db="EMBL/GenBank/DDBJ databases">
        <title>Sorghum-associated microbial communities from plants grown in Nebraska, USA.</title>
        <authorList>
            <person name="Schachtman D."/>
        </authorList>
    </citation>
    <scope>NUCLEOTIDE SEQUENCE [LARGE SCALE GENOMIC DNA]</scope>
    <source>
        <strain evidence="8 9">DS1027</strain>
    </source>
</reference>
<evidence type="ECO:0000256" key="4">
    <source>
        <dbReference type="RuleBase" id="RU003357"/>
    </source>
</evidence>
<accession>A0ABU1MNL3</accession>
<keyword evidence="4" id="KW-0798">TonB box</keyword>
<dbReference type="InterPro" id="IPR010104">
    <property type="entry name" value="TonB_rcpt_bac"/>
</dbReference>
<protein>
    <submittedName>
        <fullName evidence="8">TonB-dependent receptor</fullName>
    </submittedName>
</protein>
<feature type="domain" description="TonB-dependent receptor plug" evidence="7">
    <location>
        <begin position="55"/>
        <end position="163"/>
    </location>
</feature>
<dbReference type="InterPro" id="IPR036942">
    <property type="entry name" value="Beta-barrel_TonB_sf"/>
</dbReference>